<keyword evidence="3" id="KW-1185">Reference proteome</keyword>
<feature type="compositionally biased region" description="Pro residues" evidence="1">
    <location>
        <begin position="132"/>
        <end position="145"/>
    </location>
</feature>
<feature type="region of interest" description="Disordered" evidence="1">
    <location>
        <begin position="171"/>
        <end position="194"/>
    </location>
</feature>
<feature type="compositionally biased region" description="Basic residues" evidence="1">
    <location>
        <begin position="54"/>
        <end position="65"/>
    </location>
</feature>
<proteinExistence type="predicted"/>
<evidence type="ECO:0000313" key="3">
    <source>
        <dbReference type="Proteomes" id="UP001153069"/>
    </source>
</evidence>
<protein>
    <submittedName>
        <fullName evidence="2">Uncharacterized protein</fullName>
    </submittedName>
</protein>
<dbReference type="Proteomes" id="UP001153069">
    <property type="component" value="Unassembled WGS sequence"/>
</dbReference>
<evidence type="ECO:0000313" key="2">
    <source>
        <dbReference type="EMBL" id="CAB9528039.1"/>
    </source>
</evidence>
<feature type="compositionally biased region" description="Polar residues" evidence="1">
    <location>
        <begin position="105"/>
        <end position="119"/>
    </location>
</feature>
<comment type="caution">
    <text evidence="2">The sequence shown here is derived from an EMBL/GenBank/DDBJ whole genome shotgun (WGS) entry which is preliminary data.</text>
</comment>
<dbReference type="EMBL" id="CAICTM010002131">
    <property type="protein sequence ID" value="CAB9528039.1"/>
    <property type="molecule type" value="Genomic_DNA"/>
</dbReference>
<sequence length="194" mass="21593">MCQTTALMQFMLENQFSLKDCELVQDNAVAPSSNVSLSMSLSNNSSTINNSSSRHSHPGRRRSSRSSRVGRQQQQRRQRRSSSEFASSSQQGEVSRAQLCRWQSYPLTRSTSPPQTRLPQQAPLRRAGTYPPSTPSSPSITPPQQPKRRASITRPPMEDLDLNMATFLKLAEELQDDDSSTTTASSISTDDDDE</sequence>
<organism evidence="2 3">
    <name type="scientific">Seminavis robusta</name>
    <dbReference type="NCBI Taxonomy" id="568900"/>
    <lineage>
        <taxon>Eukaryota</taxon>
        <taxon>Sar</taxon>
        <taxon>Stramenopiles</taxon>
        <taxon>Ochrophyta</taxon>
        <taxon>Bacillariophyta</taxon>
        <taxon>Bacillariophyceae</taxon>
        <taxon>Bacillariophycidae</taxon>
        <taxon>Naviculales</taxon>
        <taxon>Naviculaceae</taxon>
        <taxon>Seminavis</taxon>
    </lineage>
</organism>
<gene>
    <name evidence="2" type="ORF">SEMRO_2133_G315910.1</name>
</gene>
<evidence type="ECO:0000256" key="1">
    <source>
        <dbReference type="SAM" id="MobiDB-lite"/>
    </source>
</evidence>
<name>A0A9N8EY12_9STRA</name>
<accession>A0A9N8EY12</accession>
<reference evidence="2" key="1">
    <citation type="submission" date="2020-06" db="EMBL/GenBank/DDBJ databases">
        <authorList>
            <consortium name="Plant Systems Biology data submission"/>
        </authorList>
    </citation>
    <scope>NUCLEOTIDE SEQUENCE</scope>
    <source>
        <strain evidence="2">D6</strain>
    </source>
</reference>
<feature type="compositionally biased region" description="Low complexity" evidence="1">
    <location>
        <begin position="35"/>
        <end position="53"/>
    </location>
</feature>
<dbReference type="AlphaFoldDB" id="A0A9N8EY12"/>
<feature type="region of interest" description="Disordered" evidence="1">
    <location>
        <begin position="35"/>
        <end position="158"/>
    </location>
</feature>